<gene>
    <name evidence="2" type="ORF">VFPBJ_00978</name>
</gene>
<evidence type="ECO:0000313" key="2">
    <source>
        <dbReference type="EMBL" id="OAQ86938.1"/>
    </source>
</evidence>
<evidence type="ECO:0000256" key="1">
    <source>
        <dbReference type="SAM" id="MobiDB-lite"/>
    </source>
</evidence>
<organism evidence="2 3">
    <name type="scientific">Purpureocillium lilacinum</name>
    <name type="common">Paecilomyces lilacinus</name>
    <dbReference type="NCBI Taxonomy" id="33203"/>
    <lineage>
        <taxon>Eukaryota</taxon>
        <taxon>Fungi</taxon>
        <taxon>Dikarya</taxon>
        <taxon>Ascomycota</taxon>
        <taxon>Pezizomycotina</taxon>
        <taxon>Sordariomycetes</taxon>
        <taxon>Hypocreomycetidae</taxon>
        <taxon>Hypocreales</taxon>
        <taxon>Ophiocordycipitaceae</taxon>
        <taxon>Purpureocillium</taxon>
    </lineage>
</organism>
<reference evidence="2 3" key="1">
    <citation type="submission" date="2016-01" db="EMBL/GenBank/DDBJ databases">
        <title>Biosynthesis of antibiotic leucinostatins and their inhibition on Phytophthora in bio-control Purpureocillium lilacinum.</title>
        <authorList>
            <person name="Wang G."/>
            <person name="Liu Z."/>
            <person name="Lin R."/>
            <person name="Li E."/>
            <person name="Mao Z."/>
            <person name="Ling J."/>
            <person name="Yin W."/>
            <person name="Xie B."/>
        </authorList>
    </citation>
    <scope>NUCLEOTIDE SEQUENCE [LARGE SCALE GENOMIC DNA]</scope>
    <source>
        <strain evidence="2">PLBJ-1</strain>
    </source>
</reference>
<proteinExistence type="predicted"/>
<sequence length="155" mass="15620">MDGGALPWSTGHTHALGCRPLGGGSGCAGAAMKVPSSALHLPLGGPPTDAYGRLRVLQGGPERPGAGFGCGDTDGQGHSALRQSLGDPSNPSTQEFFTGDAAAARANQRWANAIFSPACAPQLGGTSRRFCLGGASLPLLMMSRPGDDDGRAGRH</sequence>
<name>A0A179HB77_PURLI</name>
<dbReference type="EMBL" id="LSBH01000001">
    <property type="protein sequence ID" value="OAQ86938.1"/>
    <property type="molecule type" value="Genomic_DNA"/>
</dbReference>
<comment type="caution">
    <text evidence="2">The sequence shown here is derived from an EMBL/GenBank/DDBJ whole genome shotgun (WGS) entry which is preliminary data.</text>
</comment>
<dbReference type="Proteomes" id="UP000078240">
    <property type="component" value="Unassembled WGS sequence"/>
</dbReference>
<feature type="region of interest" description="Disordered" evidence="1">
    <location>
        <begin position="62"/>
        <end position="91"/>
    </location>
</feature>
<dbReference type="AlphaFoldDB" id="A0A179HB77"/>
<accession>A0A179HB77</accession>
<evidence type="ECO:0000313" key="3">
    <source>
        <dbReference type="Proteomes" id="UP000078240"/>
    </source>
</evidence>
<protein>
    <submittedName>
        <fullName evidence="2">Uncharacterized protein</fullName>
    </submittedName>
</protein>